<sequence>MKAAMAWTKALIAVVALGALSGCSAIHSEVGTLFDEEKSFKEWSTWDYPGNETGNRHRYEGRK</sequence>
<keyword evidence="1" id="KW-0732">Signal</keyword>
<name>A0A932HZB8_UNCTE</name>
<dbReference type="EMBL" id="JACPUR010000030">
    <property type="protein sequence ID" value="MBI3128416.1"/>
    <property type="molecule type" value="Genomic_DNA"/>
</dbReference>
<feature type="chain" id="PRO_5037817584" evidence="1">
    <location>
        <begin position="19"/>
        <end position="63"/>
    </location>
</feature>
<evidence type="ECO:0000313" key="3">
    <source>
        <dbReference type="Proteomes" id="UP000782312"/>
    </source>
</evidence>
<evidence type="ECO:0000313" key="2">
    <source>
        <dbReference type="EMBL" id="MBI3128416.1"/>
    </source>
</evidence>
<organism evidence="2 3">
    <name type="scientific">Tectimicrobiota bacterium</name>
    <dbReference type="NCBI Taxonomy" id="2528274"/>
    <lineage>
        <taxon>Bacteria</taxon>
        <taxon>Pseudomonadati</taxon>
        <taxon>Nitrospinota/Tectimicrobiota group</taxon>
        <taxon>Candidatus Tectimicrobiota</taxon>
    </lineage>
</organism>
<accession>A0A932HZB8</accession>
<feature type="signal peptide" evidence="1">
    <location>
        <begin position="1"/>
        <end position="18"/>
    </location>
</feature>
<dbReference type="Proteomes" id="UP000782312">
    <property type="component" value="Unassembled WGS sequence"/>
</dbReference>
<reference evidence="2" key="1">
    <citation type="submission" date="2020-07" db="EMBL/GenBank/DDBJ databases">
        <title>Huge and variable diversity of episymbiotic CPR bacteria and DPANN archaea in groundwater ecosystems.</title>
        <authorList>
            <person name="He C.Y."/>
            <person name="Keren R."/>
            <person name="Whittaker M."/>
            <person name="Farag I.F."/>
            <person name="Doudna J."/>
            <person name="Cate J.H.D."/>
            <person name="Banfield J.F."/>
        </authorList>
    </citation>
    <scope>NUCLEOTIDE SEQUENCE</scope>
    <source>
        <strain evidence="2">NC_groundwater_763_Ag_S-0.2um_68_21</strain>
    </source>
</reference>
<protein>
    <submittedName>
        <fullName evidence="2">Uncharacterized protein</fullName>
    </submittedName>
</protein>
<comment type="caution">
    <text evidence="2">The sequence shown here is derived from an EMBL/GenBank/DDBJ whole genome shotgun (WGS) entry which is preliminary data.</text>
</comment>
<dbReference type="PROSITE" id="PS51257">
    <property type="entry name" value="PROKAR_LIPOPROTEIN"/>
    <property type="match status" value="1"/>
</dbReference>
<gene>
    <name evidence="2" type="ORF">HYZ11_12490</name>
</gene>
<evidence type="ECO:0000256" key="1">
    <source>
        <dbReference type="SAM" id="SignalP"/>
    </source>
</evidence>
<dbReference type="AlphaFoldDB" id="A0A932HZB8"/>
<proteinExistence type="predicted"/>